<protein>
    <submittedName>
        <fullName evidence="1">Uncharacterized protein</fullName>
    </submittedName>
</protein>
<reference evidence="1" key="1">
    <citation type="journal article" date="2021" name="Proc. Natl. Acad. Sci. U.S.A.">
        <title>A Catalog of Tens of Thousands of Viruses from Human Metagenomes Reveals Hidden Associations with Chronic Diseases.</title>
        <authorList>
            <person name="Tisza M.J."/>
            <person name="Buck C.B."/>
        </authorList>
    </citation>
    <scope>NUCLEOTIDE SEQUENCE</scope>
    <source>
        <strain evidence="1">Ct8WU9</strain>
    </source>
</reference>
<organism evidence="1">
    <name type="scientific">Siphoviridae sp. ct8WU9</name>
    <dbReference type="NCBI Taxonomy" id="2825364"/>
    <lineage>
        <taxon>Viruses</taxon>
        <taxon>Duplodnaviria</taxon>
        <taxon>Heunggongvirae</taxon>
        <taxon>Uroviricota</taxon>
        <taxon>Caudoviricetes</taxon>
    </lineage>
</organism>
<proteinExistence type="predicted"/>
<sequence>MPMPKTNPRRIPRTQADVDKAYSNGIVEGLNRGIDLMLYVLIDKHDAPMDDVQQLAGELNHAAQCVAEGYVTWADIRQMLKEYGVETALE</sequence>
<dbReference type="EMBL" id="BK015498">
    <property type="protein sequence ID" value="DAE09966.1"/>
    <property type="molecule type" value="Genomic_DNA"/>
</dbReference>
<evidence type="ECO:0000313" key="1">
    <source>
        <dbReference type="EMBL" id="DAE09966.1"/>
    </source>
</evidence>
<accession>A0A8S5PSC8</accession>
<name>A0A8S5PSC8_9CAUD</name>